<feature type="region of interest" description="Disordered" evidence="1">
    <location>
        <begin position="193"/>
        <end position="262"/>
    </location>
</feature>
<dbReference type="GeneID" id="8249724"/>
<dbReference type="AlphaFoldDB" id="C1EIP7"/>
<dbReference type="OMA" id="HKVKDNQ"/>
<dbReference type="OrthoDB" id="442460at2759"/>
<dbReference type="RefSeq" id="XP_002506640.1">
    <property type="nucleotide sequence ID" value="XM_002506594.1"/>
</dbReference>
<dbReference type="Gene3D" id="2.170.270.10">
    <property type="entry name" value="SET domain"/>
    <property type="match status" value="1"/>
</dbReference>
<dbReference type="SUPFAM" id="SSF82199">
    <property type="entry name" value="SET domain"/>
    <property type="match status" value="1"/>
</dbReference>
<evidence type="ECO:0008006" key="4">
    <source>
        <dbReference type="Google" id="ProtNLM"/>
    </source>
</evidence>
<dbReference type="InterPro" id="IPR040415">
    <property type="entry name" value="SETD9"/>
</dbReference>
<dbReference type="EMBL" id="CP001334">
    <property type="protein sequence ID" value="ACO67898.1"/>
    <property type="molecule type" value="Genomic_DNA"/>
</dbReference>
<sequence>MLRGLVERFGRRGATDHLRSGWRRVQEELDLRELFVLTSSHARDVPVDDDADLIDVLSEEQRGLTYDEVKAEVTKNLTANLHTMCGEVRDALRATDGVGHGSRDDVTAEYRRRAGFSAHVAESTAPNAGRGLFVNGQVDPGEIVCVYPGVVYAPENLRHMPGYPKIAADNPYLVARYDGSVVDASPWGLGAGWSSAKTSLDGDDGWTDGERRRVQGFGRWPGAPIGTDDARGDSPGGDSPGGDSPGGWLRAAAGETPLDPTQLTDARTAAESVDRRHPLALAHLANHPPKGTSPNVAVASVDVVFDAETEELDKDVKALRRYLPNVGLGRWRVPLGTGEAKRRGGAGEAKRARGGFVGSLARMFGEDDEDGDIEEAEAEAPNGKVVVPTLVLVAKRFILDEEVFLNYRLSTHVKRPDWYHPVNAEEEKRRWAVGG</sequence>
<dbReference type="KEGG" id="mis:MICPUN_106596"/>
<dbReference type="InterPro" id="IPR046341">
    <property type="entry name" value="SET_dom_sf"/>
</dbReference>
<name>C1EIP7_MICCC</name>
<evidence type="ECO:0000313" key="3">
    <source>
        <dbReference type="Proteomes" id="UP000002009"/>
    </source>
</evidence>
<keyword evidence="3" id="KW-1185">Reference proteome</keyword>
<feature type="compositionally biased region" description="Gly residues" evidence="1">
    <location>
        <begin position="234"/>
        <end position="245"/>
    </location>
</feature>
<accession>C1EIP7</accession>
<dbReference type="PANTHER" id="PTHR33524">
    <property type="entry name" value="C5ORF35"/>
    <property type="match status" value="1"/>
</dbReference>
<dbReference type="eggNOG" id="ENOG502QWAW">
    <property type="taxonomic scope" value="Eukaryota"/>
</dbReference>
<reference evidence="2 3" key="1">
    <citation type="journal article" date="2009" name="Science">
        <title>Green evolution and dynamic adaptations revealed by genomes of the marine picoeukaryotes Micromonas.</title>
        <authorList>
            <person name="Worden A.Z."/>
            <person name="Lee J.H."/>
            <person name="Mock T."/>
            <person name="Rouze P."/>
            <person name="Simmons M.P."/>
            <person name="Aerts A.L."/>
            <person name="Allen A.E."/>
            <person name="Cuvelier M.L."/>
            <person name="Derelle E."/>
            <person name="Everett M.V."/>
            <person name="Foulon E."/>
            <person name="Grimwood J."/>
            <person name="Gundlach H."/>
            <person name="Henrissat B."/>
            <person name="Napoli C."/>
            <person name="McDonald S.M."/>
            <person name="Parker M.S."/>
            <person name="Rombauts S."/>
            <person name="Salamov A."/>
            <person name="Von Dassow P."/>
            <person name="Badger J.H."/>
            <person name="Coutinho P.M."/>
            <person name="Demir E."/>
            <person name="Dubchak I."/>
            <person name="Gentemann C."/>
            <person name="Eikrem W."/>
            <person name="Gready J.E."/>
            <person name="John U."/>
            <person name="Lanier W."/>
            <person name="Lindquist E.A."/>
            <person name="Lucas S."/>
            <person name="Mayer K.F."/>
            <person name="Moreau H."/>
            <person name="Not F."/>
            <person name="Otillar R."/>
            <person name="Panaud O."/>
            <person name="Pangilinan J."/>
            <person name="Paulsen I."/>
            <person name="Piegu B."/>
            <person name="Poliakov A."/>
            <person name="Robbens S."/>
            <person name="Schmutz J."/>
            <person name="Toulza E."/>
            <person name="Wyss T."/>
            <person name="Zelensky A."/>
            <person name="Zhou K."/>
            <person name="Armbrust E.V."/>
            <person name="Bhattacharya D."/>
            <person name="Goodenough U.W."/>
            <person name="Van de Peer Y."/>
            <person name="Grigoriev I.V."/>
        </authorList>
    </citation>
    <scope>NUCLEOTIDE SEQUENCE [LARGE SCALE GENOMIC DNA]</scope>
    <source>
        <strain evidence="3">RCC299 / NOUM17</strain>
    </source>
</reference>
<organism evidence="2 3">
    <name type="scientific">Micromonas commoda (strain RCC299 / NOUM17 / CCMP2709)</name>
    <name type="common">Picoplanktonic green alga</name>
    <dbReference type="NCBI Taxonomy" id="296587"/>
    <lineage>
        <taxon>Eukaryota</taxon>
        <taxon>Viridiplantae</taxon>
        <taxon>Chlorophyta</taxon>
        <taxon>Mamiellophyceae</taxon>
        <taxon>Mamiellales</taxon>
        <taxon>Mamiellaceae</taxon>
        <taxon>Micromonas</taxon>
    </lineage>
</organism>
<dbReference type="Proteomes" id="UP000002009">
    <property type="component" value="Chromosome 16"/>
</dbReference>
<gene>
    <name evidence="2" type="ORF">MICPUN_106596</name>
</gene>
<protein>
    <recommendedName>
        <fullName evidence="4">SET domain-containing protein</fullName>
    </recommendedName>
</protein>
<dbReference type="FunCoup" id="C1EIP7">
    <property type="interactions" value="359"/>
</dbReference>
<dbReference type="CDD" id="cd10537">
    <property type="entry name" value="SET_SETD9"/>
    <property type="match status" value="1"/>
</dbReference>
<proteinExistence type="predicted"/>
<evidence type="ECO:0000256" key="1">
    <source>
        <dbReference type="SAM" id="MobiDB-lite"/>
    </source>
</evidence>
<dbReference type="PANTHER" id="PTHR33524:SF1">
    <property type="entry name" value="SET DOMAIN-CONTAINING PROTEIN"/>
    <property type="match status" value="1"/>
</dbReference>
<dbReference type="InParanoid" id="C1EIP7"/>
<evidence type="ECO:0000313" key="2">
    <source>
        <dbReference type="EMBL" id="ACO67898.1"/>
    </source>
</evidence>